<dbReference type="InterPro" id="IPR025063">
    <property type="entry name" value="DUF4004"/>
</dbReference>
<organism evidence="1 2">
    <name type="scientific">Alicyclobacillus sacchari</name>
    <dbReference type="NCBI Taxonomy" id="392010"/>
    <lineage>
        <taxon>Bacteria</taxon>
        <taxon>Bacillati</taxon>
        <taxon>Bacillota</taxon>
        <taxon>Bacilli</taxon>
        <taxon>Bacillales</taxon>
        <taxon>Alicyclobacillaceae</taxon>
        <taxon>Alicyclobacillus</taxon>
    </lineage>
</organism>
<dbReference type="Proteomes" id="UP000294581">
    <property type="component" value="Unassembled WGS sequence"/>
</dbReference>
<dbReference type="Pfam" id="PF13171">
    <property type="entry name" value="DUF4004"/>
    <property type="match status" value="1"/>
</dbReference>
<name>A0A4R8LX79_9BACL</name>
<comment type="caution">
    <text evidence="1">The sequence shown here is derived from an EMBL/GenBank/DDBJ whole genome shotgun (WGS) entry which is preliminary data.</text>
</comment>
<dbReference type="OrthoDB" id="1648298at2"/>
<reference evidence="1 2" key="1">
    <citation type="submission" date="2019-03" db="EMBL/GenBank/DDBJ databases">
        <title>Genomic Encyclopedia of Type Strains, Phase IV (KMG-IV): sequencing the most valuable type-strain genomes for metagenomic binning, comparative biology and taxonomic classification.</title>
        <authorList>
            <person name="Goeker M."/>
        </authorList>
    </citation>
    <scope>NUCLEOTIDE SEQUENCE [LARGE SCALE GENOMIC DNA]</scope>
    <source>
        <strain evidence="1 2">DSM 17974</strain>
    </source>
</reference>
<sequence>MEQELISKKELLDVTGISYGQLYRWKRKDLIPEEWFIRKSTFTGQETFFPREKILTRIEQIKQLKDDLSLDELARRFSPDPAEIALSGEEMVRKGIVSEQSWRVYQLEHPNVAVCSFQETVFASVVHRALASGDVGLDEARSALRALEQSITVFSDLRVRIVCVRKLGVSVWVVQAADGQLVVDPDAKLVFEADVSECIEELKLKLM</sequence>
<protein>
    <submittedName>
        <fullName evidence="1">Uncharacterized protein DUF4004</fullName>
    </submittedName>
</protein>
<proteinExistence type="predicted"/>
<gene>
    <name evidence="1" type="ORF">C7445_101419</name>
</gene>
<dbReference type="EMBL" id="SORF01000001">
    <property type="protein sequence ID" value="TDY51417.1"/>
    <property type="molecule type" value="Genomic_DNA"/>
</dbReference>
<evidence type="ECO:0000313" key="1">
    <source>
        <dbReference type="EMBL" id="TDY51417.1"/>
    </source>
</evidence>
<dbReference type="RefSeq" id="WP_134158356.1">
    <property type="nucleotide sequence ID" value="NZ_SORF01000001.1"/>
</dbReference>
<dbReference type="AlphaFoldDB" id="A0A4R8LX79"/>
<keyword evidence="2" id="KW-1185">Reference proteome</keyword>
<evidence type="ECO:0000313" key="2">
    <source>
        <dbReference type="Proteomes" id="UP000294581"/>
    </source>
</evidence>
<accession>A0A4R8LX79</accession>